<dbReference type="InterPro" id="IPR015942">
    <property type="entry name" value="Asp/Glu/hydantoin_racemase"/>
</dbReference>
<comment type="pathway">
    <text evidence="7">Cell wall biogenesis; peptidoglycan biosynthesis.</text>
</comment>
<evidence type="ECO:0000256" key="6">
    <source>
        <dbReference type="ARBA" id="ARBA00023316"/>
    </source>
</evidence>
<dbReference type="Pfam" id="PF01177">
    <property type="entry name" value="Asp_Glu_race"/>
    <property type="match status" value="1"/>
</dbReference>
<feature type="binding site" evidence="7">
    <location>
        <begin position="187"/>
        <end position="188"/>
    </location>
    <ligand>
        <name>substrate</name>
    </ligand>
</feature>
<dbReference type="PANTHER" id="PTHR21198:SF2">
    <property type="entry name" value="GLUTAMATE RACEMASE"/>
    <property type="match status" value="1"/>
</dbReference>
<protein>
    <recommendedName>
        <fullName evidence="2 7">Glutamate racemase</fullName>
        <ecNumber evidence="2 7">5.1.1.3</ecNumber>
    </recommendedName>
</protein>
<dbReference type="GO" id="GO:0008881">
    <property type="term" value="F:glutamate racemase activity"/>
    <property type="evidence" value="ECO:0007669"/>
    <property type="project" value="UniProtKB-UniRule"/>
</dbReference>
<dbReference type="InterPro" id="IPR001920">
    <property type="entry name" value="Asp/Glu_race"/>
</dbReference>
<dbReference type="GeneID" id="61167594"/>
<comment type="function">
    <text evidence="7">Provides the (R)-glutamate required for cell wall biosynthesis.</text>
</comment>
<comment type="similarity">
    <text evidence="7">Belongs to the aspartate/glutamate racemases family.</text>
</comment>
<dbReference type="InterPro" id="IPR018187">
    <property type="entry name" value="Asp/Glu_racemase_AS_1"/>
</dbReference>
<dbReference type="NCBIfam" id="TIGR00067">
    <property type="entry name" value="glut_race"/>
    <property type="match status" value="1"/>
</dbReference>
<dbReference type="HAMAP" id="MF_00258">
    <property type="entry name" value="Glu_racemase"/>
    <property type="match status" value="1"/>
</dbReference>
<dbReference type="GO" id="GO:0009252">
    <property type="term" value="P:peptidoglycan biosynthetic process"/>
    <property type="evidence" value="ECO:0007669"/>
    <property type="project" value="UniProtKB-UniRule"/>
</dbReference>
<dbReference type="PROSITE" id="PS00924">
    <property type="entry name" value="ASP_GLU_RACEMASE_2"/>
    <property type="match status" value="1"/>
</dbReference>
<dbReference type="EC" id="5.1.1.3" evidence="2 7"/>
<dbReference type="PROSITE" id="PS00923">
    <property type="entry name" value="ASP_GLU_RACEMASE_1"/>
    <property type="match status" value="1"/>
</dbReference>
<evidence type="ECO:0000256" key="3">
    <source>
        <dbReference type="ARBA" id="ARBA00022960"/>
    </source>
</evidence>
<reference evidence="9 10" key="1">
    <citation type="submission" date="2018-06" db="EMBL/GenBank/DDBJ databases">
        <authorList>
            <consortium name="Pathogen Informatics"/>
            <person name="Doyle S."/>
        </authorList>
    </citation>
    <scope>NUCLEOTIDE SEQUENCE [LARGE SCALE GENOMIC DNA]</scope>
    <source>
        <strain evidence="9 10">NCTC11819</strain>
    </source>
</reference>
<dbReference type="SUPFAM" id="SSF53681">
    <property type="entry name" value="Aspartate/glutamate racemase"/>
    <property type="match status" value="2"/>
</dbReference>
<dbReference type="PANTHER" id="PTHR21198">
    <property type="entry name" value="GLUTAMATE RACEMASE"/>
    <property type="match status" value="1"/>
</dbReference>
<name>A0A2J9KQ72_9ACTO</name>
<proteinExistence type="inferred from homology"/>
<evidence type="ECO:0000256" key="1">
    <source>
        <dbReference type="ARBA" id="ARBA00001602"/>
    </source>
</evidence>
<keyword evidence="3 7" id="KW-0133">Cell shape</keyword>
<keyword evidence="4 7" id="KW-0573">Peptidoglycan synthesis</keyword>
<keyword evidence="5 7" id="KW-0413">Isomerase</keyword>
<dbReference type="UniPathway" id="UPA00219"/>
<comment type="catalytic activity">
    <reaction evidence="1 7">
        <text>L-glutamate = D-glutamate</text>
        <dbReference type="Rhea" id="RHEA:12813"/>
        <dbReference type="ChEBI" id="CHEBI:29985"/>
        <dbReference type="ChEBI" id="CHEBI:29986"/>
        <dbReference type="EC" id="5.1.1.3"/>
    </reaction>
</comment>
<evidence type="ECO:0000313" key="9">
    <source>
        <dbReference type="EMBL" id="STO15596.1"/>
    </source>
</evidence>
<evidence type="ECO:0000256" key="5">
    <source>
        <dbReference type="ARBA" id="ARBA00023235"/>
    </source>
</evidence>
<dbReference type="InterPro" id="IPR033134">
    <property type="entry name" value="Asp/Glu_racemase_AS_2"/>
</dbReference>
<gene>
    <name evidence="7 9" type="primary">murI</name>
    <name evidence="8" type="ORF">HHJ74_06985</name>
    <name evidence="9" type="ORF">NCTC11819_00137</name>
</gene>
<sequence>MNNAPIGIFDSGLGGLTVARAIIDQLPGESVVYIGDTANSPYGTKPVETVKHLALNVMDKLVEHGVKILVIACNTASAAVLFDARARYDRLGIPVLEVISPAVHRAVSATHNGKIGVIATSTTIATGTYQRALGAYQQVEVTAQACPAFVEFVERGITSGSELLAKAREYLEPVKAGGVDTLVLGCTHYPLLTGVINYVMGSEVTLVSSSEETARDVYRTLLENDWLNEDDATGEINFSALNGGESGAVVESDSPVALKQSNRYQFLATGNTEVFTRLARRFLGPEVGVVNQA</sequence>
<dbReference type="FunFam" id="3.40.50.1860:FF:000001">
    <property type="entry name" value="Glutamate racemase"/>
    <property type="match status" value="1"/>
</dbReference>
<feature type="active site" description="Proton donor/acceptor" evidence="7">
    <location>
        <position position="186"/>
    </location>
</feature>
<dbReference type="AlphaFoldDB" id="A0A2J9KQ72"/>
<dbReference type="GO" id="GO:0071555">
    <property type="term" value="P:cell wall organization"/>
    <property type="evidence" value="ECO:0007669"/>
    <property type="project" value="UniProtKB-KW"/>
</dbReference>
<accession>A0A2J9KQ72</accession>
<dbReference type="Proteomes" id="UP000582487">
    <property type="component" value="Unassembled WGS sequence"/>
</dbReference>
<evidence type="ECO:0000256" key="4">
    <source>
        <dbReference type="ARBA" id="ARBA00022984"/>
    </source>
</evidence>
<feature type="binding site" evidence="7">
    <location>
        <begin position="10"/>
        <end position="11"/>
    </location>
    <ligand>
        <name>substrate</name>
    </ligand>
</feature>
<feature type="active site" description="Proton donor/acceptor" evidence="7">
    <location>
        <position position="73"/>
    </location>
</feature>
<dbReference type="InterPro" id="IPR004391">
    <property type="entry name" value="Glu_race"/>
</dbReference>
<evidence type="ECO:0000313" key="8">
    <source>
        <dbReference type="EMBL" id="NMW93438.1"/>
    </source>
</evidence>
<dbReference type="EMBL" id="UGGQ01000006">
    <property type="protein sequence ID" value="STO15596.1"/>
    <property type="molecule type" value="Genomic_DNA"/>
</dbReference>
<evidence type="ECO:0000256" key="7">
    <source>
        <dbReference type="HAMAP-Rule" id="MF_00258"/>
    </source>
</evidence>
<dbReference type="EMBL" id="JABCUV010000007">
    <property type="protein sequence ID" value="NMW93438.1"/>
    <property type="molecule type" value="Genomic_DNA"/>
</dbReference>
<organism evidence="8 11">
    <name type="scientific">Mobiluncus mulieris</name>
    <dbReference type="NCBI Taxonomy" id="2052"/>
    <lineage>
        <taxon>Bacteria</taxon>
        <taxon>Bacillati</taxon>
        <taxon>Actinomycetota</taxon>
        <taxon>Actinomycetes</taxon>
        <taxon>Actinomycetales</taxon>
        <taxon>Actinomycetaceae</taxon>
        <taxon>Mobiluncus</taxon>
    </lineage>
</organism>
<evidence type="ECO:0000313" key="11">
    <source>
        <dbReference type="Proteomes" id="UP000582487"/>
    </source>
</evidence>
<keyword evidence="6 7" id="KW-0961">Cell wall biogenesis/degradation</keyword>
<dbReference type="Proteomes" id="UP000255284">
    <property type="component" value="Unassembled WGS sequence"/>
</dbReference>
<feature type="binding site" evidence="7">
    <location>
        <begin position="42"/>
        <end position="43"/>
    </location>
    <ligand>
        <name>substrate</name>
    </ligand>
</feature>
<feature type="binding site" evidence="7">
    <location>
        <begin position="74"/>
        <end position="75"/>
    </location>
    <ligand>
        <name>substrate</name>
    </ligand>
</feature>
<dbReference type="Gene3D" id="3.40.50.1860">
    <property type="match status" value="2"/>
</dbReference>
<evidence type="ECO:0000256" key="2">
    <source>
        <dbReference type="ARBA" id="ARBA00013090"/>
    </source>
</evidence>
<reference evidence="8 11" key="2">
    <citation type="submission" date="2020-04" db="EMBL/GenBank/DDBJ databases">
        <title>Antimicrobial susceptibility and clonality of vaginal-derived multi-drug resistant Mobiluncus isolates in China.</title>
        <authorList>
            <person name="Zhang X."/>
        </authorList>
    </citation>
    <scope>NUCLEOTIDE SEQUENCE [LARGE SCALE GENOMIC DNA]</scope>
    <source>
        <strain evidence="8 11">7</strain>
    </source>
</reference>
<dbReference type="OrthoDB" id="9801055at2"/>
<comment type="caution">
    <text evidence="8">The sequence shown here is derived from an EMBL/GenBank/DDBJ whole genome shotgun (WGS) entry which is preliminary data.</text>
</comment>
<evidence type="ECO:0000313" key="10">
    <source>
        <dbReference type="Proteomes" id="UP000255284"/>
    </source>
</evidence>
<dbReference type="GO" id="GO:0008360">
    <property type="term" value="P:regulation of cell shape"/>
    <property type="evidence" value="ECO:0007669"/>
    <property type="project" value="UniProtKB-KW"/>
</dbReference>
<dbReference type="RefSeq" id="WP_004012723.1">
    <property type="nucleotide sequence ID" value="NZ_CAMPNB010000021.1"/>
</dbReference>